<feature type="domain" description="Carbohydrate kinase PfkB" evidence="6">
    <location>
        <begin position="13"/>
        <end position="296"/>
    </location>
</feature>
<sequence length="307" mass="31640">MTSTASLMPEPLDVVVVGEALIDIVQSPDGQAEYPGGSPTNVAYGLGRLDVKAGLLTAIGRDQRGDAIAAHLQSAGVVLLPGSKSMGKTATATARIAADGSAAYTFDIEWALAPLALPYAPRILHAGSIATFLEPGAGVVRSLLEQAQGGCMVTYDPNIRTDLLGSHHEALGLFEEMVPLTDVVRMSASDANWLYPGKALEDIASHLLALGTTLAVMTEGAKGSLMATRHIQLRVPAVPSTVADTIGAGDSYMSALIMGLLLRGSDGLAPTVLERIGTIASMAASITVGRPGANPPTHRELLAGMAR</sequence>
<organism evidence="7 8">
    <name type="scientific">Paenarthrobacter nitroguajacolicus</name>
    <name type="common">Arthrobacter nitroguajacolicus</name>
    <dbReference type="NCBI Taxonomy" id="211146"/>
    <lineage>
        <taxon>Bacteria</taxon>
        <taxon>Bacillati</taxon>
        <taxon>Actinomycetota</taxon>
        <taxon>Actinomycetes</taxon>
        <taxon>Micrococcales</taxon>
        <taxon>Micrococcaceae</taxon>
        <taxon>Paenarthrobacter</taxon>
    </lineage>
</organism>
<gene>
    <name evidence="7" type="ORF">FQP90_15400</name>
</gene>
<keyword evidence="4 7" id="KW-0418">Kinase</keyword>
<dbReference type="EMBL" id="VNFK01000012">
    <property type="protein sequence ID" value="TVU60937.1"/>
    <property type="molecule type" value="Genomic_DNA"/>
</dbReference>
<dbReference type="InterPro" id="IPR050306">
    <property type="entry name" value="PfkB_Carbo_kinase"/>
</dbReference>
<dbReference type="OrthoDB" id="9795789at2"/>
<dbReference type="SUPFAM" id="SSF53613">
    <property type="entry name" value="Ribokinase-like"/>
    <property type="match status" value="1"/>
</dbReference>
<accession>A0A558GVN6</accession>
<dbReference type="InterPro" id="IPR011611">
    <property type="entry name" value="PfkB_dom"/>
</dbReference>
<evidence type="ECO:0000256" key="1">
    <source>
        <dbReference type="ARBA" id="ARBA00010688"/>
    </source>
</evidence>
<comment type="similarity">
    <text evidence="1">Belongs to the carbohydrate kinase PfkB family.</text>
</comment>
<dbReference type="InterPro" id="IPR002173">
    <property type="entry name" value="Carboh/pur_kinase_PfkB_CS"/>
</dbReference>
<dbReference type="PANTHER" id="PTHR43085">
    <property type="entry name" value="HEXOKINASE FAMILY MEMBER"/>
    <property type="match status" value="1"/>
</dbReference>
<reference evidence="7 8" key="1">
    <citation type="submission" date="2019-07" db="EMBL/GenBank/DDBJ databases">
        <title>Diversity of Bacteria from Kongsfjorden, Arctic.</title>
        <authorList>
            <person name="Yu Y."/>
        </authorList>
    </citation>
    <scope>NUCLEOTIDE SEQUENCE [LARGE SCALE GENOMIC DNA]</scope>
    <source>
        <strain evidence="7 8">SM1928</strain>
    </source>
</reference>
<dbReference type="Gene3D" id="3.40.1190.20">
    <property type="match status" value="1"/>
</dbReference>
<dbReference type="AlphaFoldDB" id="A0A558GVN6"/>
<dbReference type="Pfam" id="PF00294">
    <property type="entry name" value="PfkB"/>
    <property type="match status" value="1"/>
</dbReference>
<evidence type="ECO:0000313" key="8">
    <source>
        <dbReference type="Proteomes" id="UP000316500"/>
    </source>
</evidence>
<proteinExistence type="inferred from homology"/>
<evidence type="ECO:0000256" key="4">
    <source>
        <dbReference type="ARBA" id="ARBA00022777"/>
    </source>
</evidence>
<keyword evidence="3" id="KW-0547">Nucleotide-binding</keyword>
<dbReference type="PROSITE" id="PS00584">
    <property type="entry name" value="PFKB_KINASES_2"/>
    <property type="match status" value="1"/>
</dbReference>
<name>A0A558GVN6_PAENT</name>
<dbReference type="PANTHER" id="PTHR43085:SF1">
    <property type="entry name" value="PSEUDOURIDINE KINASE-RELATED"/>
    <property type="match status" value="1"/>
</dbReference>
<keyword evidence="5" id="KW-0067">ATP-binding</keyword>
<evidence type="ECO:0000256" key="3">
    <source>
        <dbReference type="ARBA" id="ARBA00022741"/>
    </source>
</evidence>
<keyword evidence="2" id="KW-0808">Transferase</keyword>
<evidence type="ECO:0000256" key="2">
    <source>
        <dbReference type="ARBA" id="ARBA00022679"/>
    </source>
</evidence>
<protein>
    <submittedName>
        <fullName evidence="7">Carbohydrate kinase</fullName>
    </submittedName>
</protein>
<dbReference type="GO" id="GO:0005524">
    <property type="term" value="F:ATP binding"/>
    <property type="evidence" value="ECO:0007669"/>
    <property type="project" value="UniProtKB-KW"/>
</dbReference>
<evidence type="ECO:0000313" key="7">
    <source>
        <dbReference type="EMBL" id="TVU60937.1"/>
    </source>
</evidence>
<comment type="caution">
    <text evidence="7">The sequence shown here is derived from an EMBL/GenBank/DDBJ whole genome shotgun (WGS) entry which is preliminary data.</text>
</comment>
<evidence type="ECO:0000259" key="6">
    <source>
        <dbReference type="Pfam" id="PF00294"/>
    </source>
</evidence>
<dbReference type="Proteomes" id="UP000316500">
    <property type="component" value="Unassembled WGS sequence"/>
</dbReference>
<dbReference type="InterPro" id="IPR029056">
    <property type="entry name" value="Ribokinase-like"/>
</dbReference>
<dbReference type="GO" id="GO:0016301">
    <property type="term" value="F:kinase activity"/>
    <property type="evidence" value="ECO:0007669"/>
    <property type="project" value="UniProtKB-KW"/>
</dbReference>
<evidence type="ECO:0000256" key="5">
    <source>
        <dbReference type="ARBA" id="ARBA00022840"/>
    </source>
</evidence>
<dbReference type="RefSeq" id="WP_144651955.1">
    <property type="nucleotide sequence ID" value="NZ_VNFK01000012.1"/>
</dbReference>